<dbReference type="PANTHER" id="PTHR14136">
    <property type="entry name" value="BTB_POZ DOMAIN-CONTAINING PROTEIN KCTD9"/>
    <property type="match status" value="1"/>
</dbReference>
<reference evidence="3 4" key="1">
    <citation type="submission" date="2020-08" db="EMBL/GenBank/DDBJ databases">
        <title>Genomic Encyclopedia of Type Strains, Phase III (KMG-III): the genomes of soil and plant-associated and newly described type strains.</title>
        <authorList>
            <person name="Whitman W."/>
        </authorList>
    </citation>
    <scope>NUCLEOTIDE SEQUENCE [LARGE SCALE GENOMIC DNA]</scope>
    <source>
        <strain evidence="3 4">CECT 3237</strain>
    </source>
</reference>
<evidence type="ECO:0000256" key="2">
    <source>
        <dbReference type="SAM" id="Phobius"/>
    </source>
</evidence>
<dbReference type="SUPFAM" id="SSF141571">
    <property type="entry name" value="Pentapeptide repeat-like"/>
    <property type="match status" value="2"/>
</dbReference>
<dbReference type="PANTHER" id="PTHR14136:SF17">
    <property type="entry name" value="BTB_POZ DOMAIN-CONTAINING PROTEIN KCTD9"/>
    <property type="match status" value="1"/>
</dbReference>
<keyword evidence="4" id="KW-1185">Reference proteome</keyword>
<evidence type="ECO:0000313" key="4">
    <source>
        <dbReference type="Proteomes" id="UP000572907"/>
    </source>
</evidence>
<feature type="transmembrane region" description="Helical" evidence="2">
    <location>
        <begin position="43"/>
        <end position="65"/>
    </location>
</feature>
<keyword evidence="2" id="KW-1133">Transmembrane helix</keyword>
<dbReference type="Gene3D" id="2.160.20.80">
    <property type="entry name" value="E3 ubiquitin-protein ligase SopA"/>
    <property type="match status" value="2"/>
</dbReference>
<keyword evidence="2" id="KW-0472">Membrane</keyword>
<dbReference type="Proteomes" id="UP000572907">
    <property type="component" value="Unassembled WGS sequence"/>
</dbReference>
<protein>
    <submittedName>
        <fullName evidence="3">Uncharacterized protein YjbI with pentapeptide repeats</fullName>
    </submittedName>
</protein>
<name>A0A7W4ZXB8_9ACTN</name>
<sequence>MIEPSAAAQLRRIARRRAARDRRRQRSQSIGPGRDSGISRLTWVALAASMLPGLAALVALLFTWMSVGQTNKDLQIAEQGQITTRFNAAITNLGSESLDVRLGGIYALQRIMQDSSRDQRTVVSVLSAFVRQHAPVPVSGFKPAEEYRPPTDVVAVVSVLGNRSADREVTEDGKPLYRADLSSVDLRGLEREVGLTESGMPRRSNFRFAFLTGADLRGAGLENFDLSGASLDNANMSGVRLPNAVLRHAFLGGADLTNARLGAADMTGADLGGANLHNAHLNRAEETNEISEASSSANLTRVSLIGANLSNADLRGVLLVDADLTDADLAGADLRGADLSHADLSNADLTGARMSGAKLSGAILEGARGVPPHSRGGTP</sequence>
<dbReference type="EMBL" id="JACHXE010000008">
    <property type="protein sequence ID" value="MBB3080166.1"/>
    <property type="molecule type" value="Genomic_DNA"/>
</dbReference>
<feature type="region of interest" description="Disordered" evidence="1">
    <location>
        <begin position="13"/>
        <end position="33"/>
    </location>
</feature>
<dbReference type="Pfam" id="PF00805">
    <property type="entry name" value="Pentapeptide"/>
    <property type="match status" value="2"/>
</dbReference>
<evidence type="ECO:0000313" key="3">
    <source>
        <dbReference type="EMBL" id="MBB3080166.1"/>
    </source>
</evidence>
<evidence type="ECO:0000256" key="1">
    <source>
        <dbReference type="SAM" id="MobiDB-lite"/>
    </source>
</evidence>
<keyword evidence="2" id="KW-0812">Transmembrane</keyword>
<accession>A0A7W4ZXB8</accession>
<comment type="caution">
    <text evidence="3">The sequence shown here is derived from an EMBL/GenBank/DDBJ whole genome shotgun (WGS) entry which is preliminary data.</text>
</comment>
<dbReference type="AlphaFoldDB" id="A0A7W4ZXB8"/>
<dbReference type="InterPro" id="IPR051082">
    <property type="entry name" value="Pentapeptide-BTB/POZ_domain"/>
</dbReference>
<dbReference type="InterPro" id="IPR001646">
    <property type="entry name" value="5peptide_repeat"/>
</dbReference>
<dbReference type="RefSeq" id="WP_184598013.1">
    <property type="nucleotide sequence ID" value="NZ_BMUP01000004.1"/>
</dbReference>
<gene>
    <name evidence="3" type="ORF">FHS41_006708</name>
</gene>
<feature type="compositionally biased region" description="Basic residues" evidence="1">
    <location>
        <begin position="13"/>
        <end position="26"/>
    </location>
</feature>
<proteinExistence type="predicted"/>
<organism evidence="3 4">
    <name type="scientific">Streptomyces violarus</name>
    <dbReference type="NCBI Taxonomy" id="67380"/>
    <lineage>
        <taxon>Bacteria</taxon>
        <taxon>Bacillati</taxon>
        <taxon>Actinomycetota</taxon>
        <taxon>Actinomycetes</taxon>
        <taxon>Kitasatosporales</taxon>
        <taxon>Streptomycetaceae</taxon>
        <taxon>Streptomyces</taxon>
    </lineage>
</organism>